<dbReference type="RefSeq" id="WP_280629952.1">
    <property type="nucleotide sequence ID" value="NZ_CP123498.1"/>
</dbReference>
<accession>A0AA95GGG8</accession>
<protein>
    <submittedName>
        <fullName evidence="1">Uncharacterized protein</fullName>
    </submittedName>
</protein>
<name>A0AA95GGG8_9GAMM</name>
<evidence type="ECO:0000313" key="1">
    <source>
        <dbReference type="EMBL" id="WGL96463.1"/>
    </source>
</evidence>
<dbReference type="EMBL" id="CP123498">
    <property type="protein sequence ID" value="WGL96463.1"/>
    <property type="molecule type" value="Genomic_DNA"/>
</dbReference>
<evidence type="ECO:0000313" key="2">
    <source>
        <dbReference type="Proteomes" id="UP001177597"/>
    </source>
</evidence>
<dbReference type="Proteomes" id="UP001177597">
    <property type="component" value="Chromosome"/>
</dbReference>
<organism evidence="1 2">
    <name type="scientific">Arsenophonus nasoniae</name>
    <name type="common">son-killer infecting Nasonia vitripennis</name>
    <dbReference type="NCBI Taxonomy" id="638"/>
    <lineage>
        <taxon>Bacteria</taxon>
        <taxon>Pseudomonadati</taxon>
        <taxon>Pseudomonadota</taxon>
        <taxon>Gammaproteobacteria</taxon>
        <taxon>Enterobacterales</taxon>
        <taxon>Morganellaceae</taxon>
        <taxon>Arsenophonus</taxon>
    </lineage>
</organism>
<dbReference type="AlphaFoldDB" id="A0AA95GGG8"/>
<sequence>MITHDYAYYINFDNKIIKDYNIEKSWLWCDISGHRNIGDLTDQKKLSLKKLIDIISDEVLAEAEDSGKLRTKGSFTLILFKNVDLNANGTFIVKVVVNYFYQKTFEIIESE</sequence>
<gene>
    <name evidence="1" type="ORF">QE207_07945</name>
</gene>
<reference evidence="1" key="1">
    <citation type="submission" date="2023-04" db="EMBL/GenBank/DDBJ databases">
        <title>Genome dynamics across the evolutionary transition to endosymbiosis.</title>
        <authorList>
            <person name="Siozios S."/>
            <person name="Nadal-Jimenez P."/>
            <person name="Azagi T."/>
            <person name="Sprong H."/>
            <person name="Frost C.L."/>
            <person name="Parratt S.R."/>
            <person name="Taylor G."/>
            <person name="Brettell L."/>
            <person name="Lew K.C."/>
            <person name="Croft L."/>
            <person name="King K.C."/>
            <person name="Brockhurst M.A."/>
            <person name="Hypsa V."/>
            <person name="Novakova E."/>
            <person name="Darby A.C."/>
            <person name="Hurst G.D.D."/>
        </authorList>
    </citation>
    <scope>NUCLEOTIDE SEQUENCE</scope>
    <source>
        <strain evidence="1">AIh</strain>
    </source>
</reference>
<proteinExistence type="predicted"/>